<keyword evidence="2" id="KW-0812">Transmembrane</keyword>
<keyword evidence="2" id="KW-1133">Transmembrane helix</keyword>
<reference evidence="4 5" key="1">
    <citation type="journal article" date="2018" name="IMA Fungus">
        <title>IMA Genome-F 9: Draft genome sequence of Annulohypoxylon stygium, Aspergillus mulundensis, Berkeleyomyces basicola (syn. Thielaviopsis basicola), Ceratocystis smalleyi, two Cercospora beticola strains, Coleophoma cylindrospora, Fusarium fracticaudum, Phialophora cf. hyalina, and Morchella septimelata.</title>
        <authorList>
            <person name="Wingfield B.D."/>
            <person name="Bills G.F."/>
            <person name="Dong Y."/>
            <person name="Huang W."/>
            <person name="Nel W.J."/>
            <person name="Swalarsk-Parry B.S."/>
            <person name="Vaghefi N."/>
            <person name="Wilken P.M."/>
            <person name="An Z."/>
            <person name="de Beer Z.W."/>
            <person name="De Vos L."/>
            <person name="Chen L."/>
            <person name="Duong T.A."/>
            <person name="Gao Y."/>
            <person name="Hammerbacher A."/>
            <person name="Kikkert J.R."/>
            <person name="Li Y."/>
            <person name="Li H."/>
            <person name="Li K."/>
            <person name="Li Q."/>
            <person name="Liu X."/>
            <person name="Ma X."/>
            <person name="Naidoo K."/>
            <person name="Pethybridge S.J."/>
            <person name="Sun J."/>
            <person name="Steenkamp E.T."/>
            <person name="van der Nest M.A."/>
            <person name="van Wyk S."/>
            <person name="Wingfield M.J."/>
            <person name="Xiong C."/>
            <person name="Yue Q."/>
            <person name="Zhang X."/>
        </authorList>
    </citation>
    <scope>NUCLEOTIDE SEQUENCE [LARGE SCALE GENOMIC DNA]</scope>
    <source>
        <strain evidence="4 5">BP5796</strain>
    </source>
</reference>
<gene>
    <name evidence="4" type="ORF">BP5796_12684</name>
</gene>
<feature type="transmembrane region" description="Helical" evidence="2">
    <location>
        <begin position="459"/>
        <end position="477"/>
    </location>
</feature>
<dbReference type="EMBL" id="PDLN01000023">
    <property type="protein sequence ID" value="RDW57234.1"/>
    <property type="molecule type" value="Genomic_DNA"/>
</dbReference>
<keyword evidence="5" id="KW-1185">Reference proteome</keyword>
<organism evidence="4 5">
    <name type="scientific">Coleophoma crateriformis</name>
    <dbReference type="NCBI Taxonomy" id="565419"/>
    <lineage>
        <taxon>Eukaryota</taxon>
        <taxon>Fungi</taxon>
        <taxon>Dikarya</taxon>
        <taxon>Ascomycota</taxon>
        <taxon>Pezizomycotina</taxon>
        <taxon>Leotiomycetes</taxon>
        <taxon>Helotiales</taxon>
        <taxon>Dermateaceae</taxon>
        <taxon>Coleophoma</taxon>
    </lineage>
</organism>
<evidence type="ECO:0000256" key="1">
    <source>
        <dbReference type="ARBA" id="ARBA00022737"/>
    </source>
</evidence>
<feature type="transmembrane region" description="Helical" evidence="2">
    <location>
        <begin position="489"/>
        <end position="511"/>
    </location>
</feature>
<dbReference type="Pfam" id="PF24883">
    <property type="entry name" value="NPHP3_N"/>
    <property type="match status" value="1"/>
</dbReference>
<keyword evidence="1" id="KW-0677">Repeat</keyword>
<dbReference type="InterPro" id="IPR027417">
    <property type="entry name" value="P-loop_NTPase"/>
</dbReference>
<evidence type="ECO:0000256" key="2">
    <source>
        <dbReference type="SAM" id="Phobius"/>
    </source>
</evidence>
<dbReference type="PANTHER" id="PTHR10039">
    <property type="entry name" value="AMELOGENIN"/>
    <property type="match status" value="1"/>
</dbReference>
<feature type="domain" description="Nephrocystin 3-like N-terminal" evidence="3">
    <location>
        <begin position="74"/>
        <end position="252"/>
    </location>
</feature>
<dbReference type="AlphaFoldDB" id="A0A3D8Q746"/>
<comment type="caution">
    <text evidence="4">The sequence shown here is derived from an EMBL/GenBank/DDBJ whole genome shotgun (WGS) entry which is preliminary data.</text>
</comment>
<dbReference type="Gene3D" id="3.40.50.300">
    <property type="entry name" value="P-loop containing nucleotide triphosphate hydrolases"/>
    <property type="match status" value="1"/>
</dbReference>
<proteinExistence type="predicted"/>
<dbReference type="InterPro" id="IPR056884">
    <property type="entry name" value="NPHP3-like_N"/>
</dbReference>
<dbReference type="OrthoDB" id="674604at2759"/>
<evidence type="ECO:0000313" key="5">
    <source>
        <dbReference type="Proteomes" id="UP000256328"/>
    </source>
</evidence>
<dbReference type="PANTHER" id="PTHR10039:SF14">
    <property type="entry name" value="NACHT DOMAIN-CONTAINING PROTEIN"/>
    <property type="match status" value="1"/>
</dbReference>
<name>A0A3D8Q746_9HELO</name>
<accession>A0A3D8Q746</accession>
<protein>
    <recommendedName>
        <fullName evidence="3">Nephrocystin 3-like N-terminal domain-containing protein</fullName>
    </recommendedName>
</protein>
<dbReference type="Proteomes" id="UP000256328">
    <property type="component" value="Unassembled WGS sequence"/>
</dbReference>
<dbReference type="SUPFAM" id="SSF52540">
    <property type="entry name" value="P-loop containing nucleoside triphosphate hydrolases"/>
    <property type="match status" value="1"/>
</dbReference>
<evidence type="ECO:0000313" key="4">
    <source>
        <dbReference type="EMBL" id="RDW57234.1"/>
    </source>
</evidence>
<keyword evidence="2" id="KW-0472">Membrane</keyword>
<evidence type="ECO:0000259" key="3">
    <source>
        <dbReference type="Pfam" id="PF24883"/>
    </source>
</evidence>
<sequence>MASTAIVANDLSGHARLYAGNVHEENHNIQYALISFPGARPQSPKERCRYELVLTVPGEDRGRIITAKGTPAKGTCEWIEKVQPFKDWLQGQIQFLWVFGGPGKGKTFLSIHIVKHLVSMKRRLNLNTPTEPLVLEYYCDNSDSQRNTALCVLRGLLCQLLDADDSLYDLILPDFNALDQGRHGLFSEMHIEKLWRIFLKMLEKLQRQAYLVLDGLDECDDKSIRFIRTKLQELHEVSGTEAGNVSTILISRRTLDEDIRVAQPIDLDTAHINERENDVKVFISDSIAQLRLGLDHRSRLEGIFQARAEGTYLWVSLALSVLKIPDNVQRILESDSAIDELLPAGLDKIYARILLTIPEGERELSAKIIQCLSVAYRSLSEPEITELTGASEFQVHMQIERRANLLTRPTNGRIQLIHLSLKEYLQQAPSIGTLESTPGMKTSLLHLVSFVLDKQLLCVLLGSFLFSVGLAFSVVLLRRGPVSHILSIFFTVVAVTLSGVGKSSIAVNLLLGYQKRLTISFFAFQKQEVHQQLLETILKLMKAHFHNESRYIPKPGKLAAEILYSMDASSGSSIFWTVIPSSFTMALFIHS</sequence>